<dbReference type="InterPro" id="IPR024079">
    <property type="entry name" value="MetalloPept_cat_dom_sf"/>
</dbReference>
<evidence type="ECO:0000259" key="4">
    <source>
        <dbReference type="PROSITE" id="PS50215"/>
    </source>
</evidence>
<dbReference type="Gene3D" id="2.80.10.50">
    <property type="match status" value="2"/>
</dbReference>
<dbReference type="SMART" id="SM00458">
    <property type="entry name" value="RICIN"/>
    <property type="match status" value="1"/>
</dbReference>
<feature type="active site" evidence="1">
    <location>
        <position position="364"/>
    </location>
</feature>
<dbReference type="PANTHER" id="PTHR11905">
    <property type="entry name" value="ADAM A DISINTEGRIN AND METALLOPROTEASE DOMAIN"/>
    <property type="match status" value="1"/>
</dbReference>
<dbReference type="SUPFAM" id="SSF55486">
    <property type="entry name" value="Metalloproteases ('zincins'), catalytic domain"/>
    <property type="match status" value="1"/>
</dbReference>
<dbReference type="PROSITE" id="PS50231">
    <property type="entry name" value="RICIN_B_LECTIN"/>
    <property type="match status" value="1"/>
</dbReference>
<evidence type="ECO:0000256" key="2">
    <source>
        <dbReference type="SAM" id="MobiDB-lite"/>
    </source>
</evidence>
<comment type="caution">
    <text evidence="1">Lacks conserved residue(s) required for the propagation of feature annotation.</text>
</comment>
<dbReference type="InterPro" id="IPR001590">
    <property type="entry name" value="Peptidase_M12B"/>
</dbReference>
<dbReference type="Pfam" id="PF13688">
    <property type="entry name" value="Reprolysin_5"/>
    <property type="match status" value="1"/>
</dbReference>
<evidence type="ECO:0000313" key="5">
    <source>
        <dbReference type="EMBL" id="CAJ1924303.1"/>
    </source>
</evidence>
<keyword evidence="1" id="KW-0862">Zinc</keyword>
<feature type="binding site" evidence="1">
    <location>
        <position position="367"/>
    </location>
    <ligand>
        <name>Zn(2+)</name>
        <dbReference type="ChEBI" id="CHEBI:29105"/>
        <note>catalytic</note>
    </ligand>
</feature>
<proteinExistence type="predicted"/>
<dbReference type="GO" id="GO:0004222">
    <property type="term" value="F:metalloendopeptidase activity"/>
    <property type="evidence" value="ECO:0007669"/>
    <property type="project" value="InterPro"/>
</dbReference>
<feature type="chain" id="PRO_5042069156" description="Peptidase M12B domain-containing protein" evidence="3">
    <location>
        <begin position="23"/>
        <end position="577"/>
    </location>
</feature>
<feature type="domain" description="Peptidase M12B" evidence="4">
    <location>
        <begin position="217"/>
        <end position="412"/>
    </location>
</feature>
<evidence type="ECO:0000256" key="3">
    <source>
        <dbReference type="SAM" id="SignalP"/>
    </source>
</evidence>
<evidence type="ECO:0000256" key="1">
    <source>
        <dbReference type="PROSITE-ProRule" id="PRU00276"/>
    </source>
</evidence>
<dbReference type="Gene3D" id="3.40.390.10">
    <property type="entry name" value="Collagenase (Catalytic Domain)"/>
    <property type="match status" value="1"/>
</dbReference>
<dbReference type="InterPro" id="IPR035992">
    <property type="entry name" value="Ricin_B-like_lectins"/>
</dbReference>
<feature type="compositionally biased region" description="Gly residues" evidence="2">
    <location>
        <begin position="421"/>
        <end position="443"/>
    </location>
</feature>
<gene>
    <name evidence="5" type="ORF">CYCCA115_LOCUS1078</name>
</gene>
<feature type="signal peptide" evidence="3">
    <location>
        <begin position="1"/>
        <end position="22"/>
    </location>
</feature>
<dbReference type="Proteomes" id="UP001295423">
    <property type="component" value="Unassembled WGS sequence"/>
</dbReference>
<accession>A0AAD2CBK6</accession>
<protein>
    <recommendedName>
        <fullName evidence="4">Peptidase M12B domain-containing protein</fullName>
    </recommendedName>
</protein>
<dbReference type="GO" id="GO:0046872">
    <property type="term" value="F:metal ion binding"/>
    <property type="evidence" value="ECO:0007669"/>
    <property type="project" value="UniProtKB-KW"/>
</dbReference>
<organism evidence="5 6">
    <name type="scientific">Cylindrotheca closterium</name>
    <dbReference type="NCBI Taxonomy" id="2856"/>
    <lineage>
        <taxon>Eukaryota</taxon>
        <taxon>Sar</taxon>
        <taxon>Stramenopiles</taxon>
        <taxon>Ochrophyta</taxon>
        <taxon>Bacillariophyta</taxon>
        <taxon>Bacillariophyceae</taxon>
        <taxon>Bacillariophycidae</taxon>
        <taxon>Bacillariales</taxon>
        <taxon>Bacillariaceae</taxon>
        <taxon>Cylindrotheca</taxon>
    </lineage>
</organism>
<feature type="compositionally biased region" description="Polar residues" evidence="2">
    <location>
        <begin position="376"/>
        <end position="415"/>
    </location>
</feature>
<comment type="caution">
    <text evidence="5">The sequence shown here is derived from an EMBL/GenBank/DDBJ whole genome shotgun (WGS) entry which is preliminary data.</text>
</comment>
<evidence type="ECO:0000313" key="6">
    <source>
        <dbReference type="Proteomes" id="UP001295423"/>
    </source>
</evidence>
<dbReference type="EMBL" id="CAKOGP040000002">
    <property type="protein sequence ID" value="CAJ1924303.1"/>
    <property type="molecule type" value="Genomic_DNA"/>
</dbReference>
<dbReference type="SUPFAM" id="SSF50370">
    <property type="entry name" value="Ricin B-like lectins"/>
    <property type="match status" value="1"/>
</dbReference>
<keyword evidence="6" id="KW-1185">Reference proteome</keyword>
<feature type="region of interest" description="Disordered" evidence="2">
    <location>
        <begin position="371"/>
        <end position="446"/>
    </location>
</feature>
<reference evidence="5" key="1">
    <citation type="submission" date="2023-08" db="EMBL/GenBank/DDBJ databases">
        <authorList>
            <person name="Audoor S."/>
            <person name="Bilcke G."/>
        </authorList>
    </citation>
    <scope>NUCLEOTIDE SEQUENCE</scope>
</reference>
<keyword evidence="1" id="KW-0479">Metal-binding</keyword>
<sequence>MSSKLYCRLLLLCCLFSNYAFAVGKLERVSLLRGGGEQGASTTEEDEVAKLKQEHMLLPNSNLPRQRVTESGQFKANGRTYSVKDLQPFNVFTYDGTIMVDGEPQPLEDDSNRSRLFMRKGEHGETILVSREGEKEDTDGRIKSIDVLGHDGTEVFLQALSDGSLVSIRQEDVDRQKLKGLSIGGIRGDEDELILDPNIDDDSGNNRKLQQGCSSYKVVEVAIAYDSSFCSQVARGSPDTARSVVEAAVARAALLFEEICIRVRLSHLEGYCTASQDPYRTAMATNDIGCGSRRGALQVFQNIWQNSRTNINRDAAHLFYGTNFPGSAIGCASTPALCNSQSYGVNQMSISSNPIFQGNLFAHELGHNMGSPHVSDPTNSGNFLMEPSLNSASNGLSSQSTRSIQNYISRRSCVSTEDGDSNGGGGDTGGDNNGDDNNGGGSNGESFRLESSLHQGFCVAVQGNVNLTNGTPVNLERCNDSSSAQNWIWDPQTRLIQSTAPGNKCLYPLGNARNGARMVVWDCNPSFSYAEWSYYSDRSLRPDFATRKCLDVLNANGETLQMWQCNGTQDKQWLVRR</sequence>
<dbReference type="GO" id="GO:0006508">
    <property type="term" value="P:proteolysis"/>
    <property type="evidence" value="ECO:0007669"/>
    <property type="project" value="InterPro"/>
</dbReference>
<name>A0AAD2CBK6_9STRA</name>
<feature type="binding site" evidence="1">
    <location>
        <position position="363"/>
    </location>
    <ligand>
        <name>Zn(2+)</name>
        <dbReference type="ChEBI" id="CHEBI:29105"/>
        <note>catalytic</note>
    </ligand>
</feature>
<dbReference type="InterPro" id="IPR000772">
    <property type="entry name" value="Ricin_B_lectin"/>
</dbReference>
<dbReference type="AlphaFoldDB" id="A0AAD2CBK6"/>
<feature type="binding site" evidence="1">
    <location>
        <position position="373"/>
    </location>
    <ligand>
        <name>Zn(2+)</name>
        <dbReference type="ChEBI" id="CHEBI:29105"/>
        <note>catalytic</note>
    </ligand>
</feature>
<dbReference type="Pfam" id="PF00652">
    <property type="entry name" value="Ricin_B_lectin"/>
    <property type="match status" value="1"/>
</dbReference>
<dbReference type="PANTHER" id="PTHR11905:SF159">
    <property type="entry name" value="ADAM METALLOPROTEASE"/>
    <property type="match status" value="1"/>
</dbReference>
<keyword evidence="3" id="KW-0732">Signal</keyword>
<dbReference type="PROSITE" id="PS50215">
    <property type="entry name" value="ADAM_MEPRO"/>
    <property type="match status" value="1"/>
</dbReference>